<feature type="transmembrane region" description="Helical" evidence="5">
    <location>
        <begin position="84"/>
        <end position="105"/>
    </location>
</feature>
<keyword evidence="4 5" id="KW-0472">Membrane</keyword>
<evidence type="ECO:0000256" key="3">
    <source>
        <dbReference type="ARBA" id="ARBA00022989"/>
    </source>
</evidence>
<reference evidence="6 7" key="1">
    <citation type="journal article" date="2014" name="World J. Microbiol. Biotechnol.">
        <title>Biodiversity and physiological characteristics of Antarctic and Arctic lichens-associated bacteria.</title>
        <authorList>
            <person name="Lee Y.M."/>
            <person name="Kim E.H."/>
            <person name="Lee H.K."/>
            <person name="Hong S.G."/>
        </authorList>
    </citation>
    <scope>NUCLEOTIDE SEQUENCE [LARGE SCALE GENOMIC DNA]</scope>
    <source>
        <strain evidence="6 7">PAMC 26569</strain>
    </source>
</reference>
<name>A0A6M8H7E3_9PROT</name>
<dbReference type="RefSeq" id="WP_171837188.1">
    <property type="nucleotide sequence ID" value="NZ_CP053708.1"/>
</dbReference>
<dbReference type="KEGG" id="lck:HN018_00370"/>
<dbReference type="GO" id="GO:0016020">
    <property type="term" value="C:membrane"/>
    <property type="evidence" value="ECO:0007669"/>
    <property type="project" value="UniProtKB-SubCell"/>
</dbReference>
<dbReference type="SUPFAM" id="SSF161098">
    <property type="entry name" value="MetI-like"/>
    <property type="match status" value="1"/>
</dbReference>
<dbReference type="Gene3D" id="1.10.3720.10">
    <property type="entry name" value="MetI-like"/>
    <property type="match status" value="1"/>
</dbReference>
<dbReference type="EMBL" id="CP053708">
    <property type="protein sequence ID" value="QKE88713.1"/>
    <property type="molecule type" value="Genomic_DNA"/>
</dbReference>
<feature type="transmembrane region" description="Helical" evidence="5">
    <location>
        <begin position="15"/>
        <end position="36"/>
    </location>
</feature>
<evidence type="ECO:0000313" key="6">
    <source>
        <dbReference type="EMBL" id="QKE88713.1"/>
    </source>
</evidence>
<keyword evidence="3 5" id="KW-1133">Transmembrane helix</keyword>
<dbReference type="Proteomes" id="UP000500767">
    <property type="component" value="Chromosome"/>
</dbReference>
<evidence type="ECO:0000256" key="4">
    <source>
        <dbReference type="ARBA" id="ARBA00023136"/>
    </source>
</evidence>
<gene>
    <name evidence="6" type="ORF">HN018_00370</name>
</gene>
<dbReference type="InterPro" id="IPR035906">
    <property type="entry name" value="MetI-like_sf"/>
</dbReference>
<keyword evidence="2 5" id="KW-0812">Transmembrane</keyword>
<feature type="transmembrane region" description="Helical" evidence="5">
    <location>
        <begin position="137"/>
        <end position="156"/>
    </location>
</feature>
<evidence type="ECO:0000256" key="5">
    <source>
        <dbReference type="SAM" id="Phobius"/>
    </source>
</evidence>
<evidence type="ECO:0000313" key="7">
    <source>
        <dbReference type="Proteomes" id="UP000500767"/>
    </source>
</evidence>
<protein>
    <submittedName>
        <fullName evidence="6">Uncharacterized protein</fullName>
    </submittedName>
</protein>
<accession>A0A6M8H7E3</accession>
<evidence type="ECO:0000256" key="2">
    <source>
        <dbReference type="ARBA" id="ARBA00022692"/>
    </source>
</evidence>
<comment type="subcellular location">
    <subcellularLocation>
        <location evidence="1">Membrane</location>
        <topology evidence="1">Multi-pass membrane protein</topology>
    </subcellularLocation>
</comment>
<organism evidence="6 7">
    <name type="scientific">Lichenicola cladoniae</name>
    <dbReference type="NCBI Taxonomy" id="1484109"/>
    <lineage>
        <taxon>Bacteria</taxon>
        <taxon>Pseudomonadati</taxon>
        <taxon>Pseudomonadota</taxon>
        <taxon>Alphaproteobacteria</taxon>
        <taxon>Acetobacterales</taxon>
        <taxon>Acetobacteraceae</taxon>
        <taxon>Lichenicola</taxon>
    </lineage>
</organism>
<feature type="transmembrane region" description="Helical" evidence="5">
    <location>
        <begin position="48"/>
        <end position="72"/>
    </location>
</feature>
<sequence length="157" mass="16303">MHWLVFLHRPGFDGILPAALAGSAVLGIVVAASLAGAPRRSLILVRQVALALLLPAAALAIWPRLLLVLLPGLHPGAGWHALRIVARLIGGTLPVMLLPVLAALIRMPAGQVRAAAGLGAGRSAMLRLVWLPQLGPPLMLGWLLTAAIDLAALLRLA</sequence>
<proteinExistence type="predicted"/>
<dbReference type="AlphaFoldDB" id="A0A6M8H7E3"/>
<keyword evidence="7" id="KW-1185">Reference proteome</keyword>
<evidence type="ECO:0000256" key="1">
    <source>
        <dbReference type="ARBA" id="ARBA00004141"/>
    </source>
</evidence>